<comment type="caution">
    <text evidence="1">The sequence shown here is derived from an EMBL/GenBank/DDBJ whole genome shotgun (WGS) entry which is preliminary data.</text>
</comment>
<dbReference type="AlphaFoldDB" id="A0A8T1EJN9"/>
<protein>
    <submittedName>
        <fullName evidence="1">Uncharacterized protein</fullName>
    </submittedName>
</protein>
<evidence type="ECO:0000313" key="1">
    <source>
        <dbReference type="EMBL" id="KAG2951835.1"/>
    </source>
</evidence>
<gene>
    <name evidence="1" type="ORF">PC117_g3247</name>
</gene>
<name>A0A8T1EJN9_9STRA</name>
<dbReference type="Proteomes" id="UP000736787">
    <property type="component" value="Unassembled WGS sequence"/>
</dbReference>
<evidence type="ECO:0000313" key="2">
    <source>
        <dbReference type="Proteomes" id="UP000736787"/>
    </source>
</evidence>
<reference evidence="1" key="1">
    <citation type="submission" date="2018-10" db="EMBL/GenBank/DDBJ databases">
        <title>Effector identification in a new, highly contiguous assembly of the strawberry crown rot pathogen Phytophthora cactorum.</title>
        <authorList>
            <person name="Armitage A.D."/>
            <person name="Nellist C.F."/>
            <person name="Bates H."/>
            <person name="Vickerstaff R.J."/>
            <person name="Harrison R.J."/>
        </authorList>
    </citation>
    <scope>NUCLEOTIDE SEQUENCE</scope>
    <source>
        <strain evidence="1">4040</strain>
    </source>
</reference>
<accession>A0A8T1EJN9</accession>
<sequence length="37" mass="3923">MACAVPNFRLLRASNAGAMLRSGPWCPELTQICACAV</sequence>
<organism evidence="1 2">
    <name type="scientific">Phytophthora cactorum</name>
    <dbReference type="NCBI Taxonomy" id="29920"/>
    <lineage>
        <taxon>Eukaryota</taxon>
        <taxon>Sar</taxon>
        <taxon>Stramenopiles</taxon>
        <taxon>Oomycota</taxon>
        <taxon>Peronosporomycetes</taxon>
        <taxon>Peronosporales</taxon>
        <taxon>Peronosporaceae</taxon>
        <taxon>Phytophthora</taxon>
    </lineage>
</organism>
<dbReference type="EMBL" id="RCMK01000046">
    <property type="protein sequence ID" value="KAG2951835.1"/>
    <property type="molecule type" value="Genomic_DNA"/>
</dbReference>
<proteinExistence type="predicted"/>